<gene>
    <name evidence="1" type="ORF">MNV_1850003</name>
</gene>
<name>A0A284VML4_9EURY</name>
<dbReference type="InterPro" id="IPR025543">
    <property type="entry name" value="Dodecin-like"/>
</dbReference>
<keyword evidence="2" id="KW-1185">Reference proteome</keyword>
<dbReference type="Pfam" id="PF07311">
    <property type="entry name" value="Dodecin"/>
    <property type="match status" value="1"/>
</dbReference>
<evidence type="ECO:0000313" key="1">
    <source>
        <dbReference type="EMBL" id="SNQ60494.1"/>
    </source>
</evidence>
<proteinExistence type="predicted"/>
<dbReference type="SUPFAM" id="SSF89807">
    <property type="entry name" value="Dodecin-like"/>
    <property type="match status" value="1"/>
</dbReference>
<evidence type="ECO:0000313" key="2">
    <source>
        <dbReference type="Proteomes" id="UP000218615"/>
    </source>
</evidence>
<organism evidence="1 2">
    <name type="scientific">Candidatus Methanoperedens nitratireducens</name>
    <dbReference type="NCBI Taxonomy" id="1392998"/>
    <lineage>
        <taxon>Archaea</taxon>
        <taxon>Methanobacteriati</taxon>
        <taxon>Methanobacteriota</taxon>
        <taxon>Stenosarchaea group</taxon>
        <taxon>Methanomicrobia</taxon>
        <taxon>Methanosarcinales</taxon>
        <taxon>ANME-2 cluster</taxon>
        <taxon>Candidatus Methanoperedentaceae</taxon>
        <taxon>Candidatus Methanoperedens</taxon>
    </lineage>
</organism>
<dbReference type="EMBL" id="FZMP01000096">
    <property type="protein sequence ID" value="SNQ60494.1"/>
    <property type="molecule type" value="Genomic_DNA"/>
</dbReference>
<reference evidence="2" key="1">
    <citation type="submission" date="2017-06" db="EMBL/GenBank/DDBJ databases">
        <authorList>
            <person name="Cremers G."/>
        </authorList>
    </citation>
    <scope>NUCLEOTIDE SEQUENCE [LARGE SCALE GENOMIC DNA]</scope>
</reference>
<dbReference type="Gene3D" id="3.30.1660.10">
    <property type="entry name" value="Flavin-binding protein dodecin"/>
    <property type="match status" value="1"/>
</dbReference>
<dbReference type="Proteomes" id="UP000218615">
    <property type="component" value="Unassembled WGS sequence"/>
</dbReference>
<dbReference type="AlphaFoldDB" id="A0A284VML4"/>
<dbReference type="InterPro" id="IPR009923">
    <property type="entry name" value="Dodecin"/>
</dbReference>
<dbReference type="InterPro" id="IPR036694">
    <property type="entry name" value="Dodecin-like_sf"/>
</dbReference>
<accession>A0A284VML4</accession>
<sequence length="73" mass="8307">MVTEMPFVKIIDTVGSSPESWEQAAKNAIEDASKLPIFKQKGRITRATIKDFDVKIEDNKIAAYLCRVEMFLE</sequence>
<evidence type="ECO:0008006" key="3">
    <source>
        <dbReference type="Google" id="ProtNLM"/>
    </source>
</evidence>
<protein>
    <recommendedName>
        <fullName evidence="3">Dodecin</fullName>
    </recommendedName>
</protein>